<feature type="non-terminal residue" evidence="5">
    <location>
        <position position="1"/>
    </location>
</feature>
<reference evidence="5 6" key="1">
    <citation type="submission" date="2019-09" db="EMBL/GenBank/DDBJ databases">
        <title>Bird 10,000 Genomes (B10K) Project - Family phase.</title>
        <authorList>
            <person name="Zhang G."/>
        </authorList>
    </citation>
    <scope>NUCLEOTIDE SEQUENCE [LARGE SCALE GENOMIC DNA]</scope>
    <source>
        <strain evidence="5">B10K-DU-029-52</strain>
    </source>
</reference>
<dbReference type="AlphaFoldDB" id="A0A7K6DDT7"/>
<proteinExistence type="inferred from homology"/>
<dbReference type="EMBL" id="VZRL01003916">
    <property type="protein sequence ID" value="NWV24228.1"/>
    <property type="molecule type" value="Genomic_DNA"/>
</dbReference>
<gene>
    <name evidence="5" type="primary">Sult1b1_0</name>
    <name evidence="5" type="ORF">ORISOL_R11426</name>
</gene>
<dbReference type="Pfam" id="PF00685">
    <property type="entry name" value="Sulfotransfer_1"/>
    <property type="match status" value="1"/>
</dbReference>
<accession>A0A7K6DDT7</accession>
<keyword evidence="2 3" id="KW-0808">Transferase</keyword>
<evidence type="ECO:0000259" key="4">
    <source>
        <dbReference type="Pfam" id="PF00685"/>
    </source>
</evidence>
<feature type="non-terminal residue" evidence="5">
    <location>
        <position position="323"/>
    </location>
</feature>
<evidence type="ECO:0000313" key="6">
    <source>
        <dbReference type="Proteomes" id="UP000571324"/>
    </source>
</evidence>
<organism evidence="5 6">
    <name type="scientific">Origma solitaria</name>
    <dbReference type="NCBI Taxonomy" id="720586"/>
    <lineage>
        <taxon>Eukaryota</taxon>
        <taxon>Metazoa</taxon>
        <taxon>Chordata</taxon>
        <taxon>Craniata</taxon>
        <taxon>Vertebrata</taxon>
        <taxon>Euteleostomi</taxon>
        <taxon>Archelosauria</taxon>
        <taxon>Archosauria</taxon>
        <taxon>Dinosauria</taxon>
        <taxon>Saurischia</taxon>
        <taxon>Theropoda</taxon>
        <taxon>Coelurosauria</taxon>
        <taxon>Aves</taxon>
        <taxon>Neognathae</taxon>
        <taxon>Neoaves</taxon>
        <taxon>Telluraves</taxon>
        <taxon>Australaves</taxon>
        <taxon>Passeriformes</taxon>
        <taxon>Meliphagoidea</taxon>
        <taxon>Acanthizidae</taxon>
        <taxon>Origma</taxon>
    </lineage>
</organism>
<evidence type="ECO:0000256" key="1">
    <source>
        <dbReference type="ARBA" id="ARBA00005771"/>
    </source>
</evidence>
<sequence>MANPDTYMRQPWLTVHGIPMVNAFAHNWERVDTFQSRPEDIVVVTFPKSGTTWVSEIVDMILQGGDPEKCKRDIISKRVPMLEFSAPGKMSAGRTDLLATMPSPRVVKTHLPAHILPKSFWENHCKMIYVGRNAKDVAISFYHFDLMNKLQPHPGTWAQYLEEFMAGRGGTGQSVGNPAGDCHPLTHRGFSPHAVAYGSWYNHVKGYWERRKDHPILYLFYEDLKEDLHREIAKVAQFLGQELSEAALDTITRHTSFEAMRDNPATNYSKVPSDLMDHSVSPFMRKGTTGDWKNYFTVAQNERFDQDYAQKMAGTDLCFRTQI</sequence>
<dbReference type="OrthoDB" id="205623at2759"/>
<dbReference type="SUPFAM" id="SSF52540">
    <property type="entry name" value="P-loop containing nucleoside triphosphate hydrolases"/>
    <property type="match status" value="1"/>
</dbReference>
<dbReference type="Proteomes" id="UP000571324">
    <property type="component" value="Unassembled WGS sequence"/>
</dbReference>
<comment type="similarity">
    <text evidence="1 3">Belongs to the sulfotransferase 1 family.</text>
</comment>
<evidence type="ECO:0000256" key="3">
    <source>
        <dbReference type="RuleBase" id="RU361155"/>
    </source>
</evidence>
<dbReference type="PANTHER" id="PTHR11783">
    <property type="entry name" value="SULFOTRANSFERASE SULT"/>
    <property type="match status" value="1"/>
</dbReference>
<evidence type="ECO:0000313" key="5">
    <source>
        <dbReference type="EMBL" id="NWV24228.1"/>
    </source>
</evidence>
<evidence type="ECO:0000256" key="2">
    <source>
        <dbReference type="ARBA" id="ARBA00022679"/>
    </source>
</evidence>
<dbReference type="Gene3D" id="3.40.50.300">
    <property type="entry name" value="P-loop containing nucleotide triphosphate hydrolases"/>
    <property type="match status" value="1"/>
</dbReference>
<protein>
    <recommendedName>
        <fullName evidence="3">Sulfotransferase</fullName>
        <ecNumber evidence="3">2.8.2.-</ecNumber>
    </recommendedName>
</protein>
<dbReference type="InterPro" id="IPR027417">
    <property type="entry name" value="P-loop_NTPase"/>
</dbReference>
<keyword evidence="6" id="KW-1185">Reference proteome</keyword>
<dbReference type="EC" id="2.8.2.-" evidence="3"/>
<dbReference type="InterPro" id="IPR000863">
    <property type="entry name" value="Sulfotransferase_dom"/>
</dbReference>
<dbReference type="GO" id="GO:0008146">
    <property type="term" value="F:sulfotransferase activity"/>
    <property type="evidence" value="ECO:0007669"/>
    <property type="project" value="InterPro"/>
</dbReference>
<feature type="domain" description="Sulfotransferase" evidence="4">
    <location>
        <begin position="38"/>
        <end position="315"/>
    </location>
</feature>
<comment type="caution">
    <text evidence="5">The sequence shown here is derived from an EMBL/GenBank/DDBJ whole genome shotgun (WGS) entry which is preliminary data.</text>
</comment>
<name>A0A7K6DDT7_9PASS</name>